<dbReference type="InterPro" id="IPR045913">
    <property type="entry name" value="TBC20/Gyp8-like"/>
</dbReference>
<dbReference type="Proteomes" id="UP000016932">
    <property type="component" value="Unassembled WGS sequence"/>
</dbReference>
<protein>
    <recommendedName>
        <fullName evidence="3">Rab-GAP TBC domain-containing protein</fullName>
    </recommendedName>
</protein>
<accession>M2Z9A1</accession>
<feature type="compositionally biased region" description="Low complexity" evidence="2">
    <location>
        <begin position="21"/>
        <end position="46"/>
    </location>
</feature>
<dbReference type="SUPFAM" id="SSF47923">
    <property type="entry name" value="Ypt/Rab-GAP domain of gyp1p"/>
    <property type="match status" value="2"/>
</dbReference>
<keyword evidence="1" id="KW-0343">GTPase activation</keyword>
<dbReference type="PANTHER" id="PTHR20913">
    <property type="entry name" value="TBC1 DOMAIN FAMILY MEMBER 20/GTPASE"/>
    <property type="match status" value="1"/>
</dbReference>
<dbReference type="PANTHER" id="PTHR20913:SF7">
    <property type="entry name" value="RE60063P"/>
    <property type="match status" value="1"/>
</dbReference>
<feature type="domain" description="Rab-GAP TBC" evidence="3">
    <location>
        <begin position="81"/>
        <end position="268"/>
    </location>
</feature>
<dbReference type="Gene3D" id="1.10.472.80">
    <property type="entry name" value="Ypt/Rab-GAP domain of gyp1p, domain 3"/>
    <property type="match status" value="1"/>
</dbReference>
<dbReference type="FunFam" id="1.10.8.1310:FF:000001">
    <property type="entry name" value="TBC1 domain family, member 20"/>
    <property type="match status" value="1"/>
</dbReference>
<evidence type="ECO:0000256" key="1">
    <source>
        <dbReference type="ARBA" id="ARBA00022468"/>
    </source>
</evidence>
<gene>
    <name evidence="4" type="ORF">MYCFIDRAFT_151420</name>
</gene>
<evidence type="ECO:0000256" key="2">
    <source>
        <dbReference type="SAM" id="MobiDB-lite"/>
    </source>
</evidence>
<dbReference type="Pfam" id="PF00566">
    <property type="entry name" value="RabGAP-TBC"/>
    <property type="match status" value="1"/>
</dbReference>
<evidence type="ECO:0000313" key="5">
    <source>
        <dbReference type="Proteomes" id="UP000016932"/>
    </source>
</evidence>
<proteinExistence type="predicted"/>
<dbReference type="HOGENOM" id="CLU_039465_0_1_1"/>
<dbReference type="Gene3D" id="1.10.8.1310">
    <property type="match status" value="1"/>
</dbReference>
<reference evidence="4 5" key="1">
    <citation type="journal article" date="2012" name="PLoS Pathog.">
        <title>Diverse lifestyles and strategies of plant pathogenesis encoded in the genomes of eighteen Dothideomycetes fungi.</title>
        <authorList>
            <person name="Ohm R.A."/>
            <person name="Feau N."/>
            <person name="Henrissat B."/>
            <person name="Schoch C.L."/>
            <person name="Horwitz B.A."/>
            <person name="Barry K.W."/>
            <person name="Condon B.J."/>
            <person name="Copeland A.C."/>
            <person name="Dhillon B."/>
            <person name="Glaser F."/>
            <person name="Hesse C.N."/>
            <person name="Kosti I."/>
            <person name="LaButti K."/>
            <person name="Lindquist E.A."/>
            <person name="Lucas S."/>
            <person name="Salamov A.A."/>
            <person name="Bradshaw R.E."/>
            <person name="Ciuffetti L."/>
            <person name="Hamelin R.C."/>
            <person name="Kema G.H.J."/>
            <person name="Lawrence C."/>
            <person name="Scott J.A."/>
            <person name="Spatafora J.W."/>
            <person name="Turgeon B.G."/>
            <person name="de Wit P.J.G.M."/>
            <person name="Zhong S."/>
            <person name="Goodwin S.B."/>
            <person name="Grigoriev I.V."/>
        </authorList>
    </citation>
    <scope>NUCLEOTIDE SEQUENCE [LARGE SCALE GENOMIC DNA]</scope>
    <source>
        <strain evidence="4 5">CIRAD86</strain>
    </source>
</reference>
<dbReference type="OrthoDB" id="206700at2759"/>
<organism evidence="4 5">
    <name type="scientific">Pseudocercospora fijiensis (strain CIRAD86)</name>
    <name type="common">Black leaf streak disease fungus</name>
    <name type="synonym">Mycosphaerella fijiensis</name>
    <dbReference type="NCBI Taxonomy" id="383855"/>
    <lineage>
        <taxon>Eukaryota</taxon>
        <taxon>Fungi</taxon>
        <taxon>Dikarya</taxon>
        <taxon>Ascomycota</taxon>
        <taxon>Pezizomycotina</taxon>
        <taxon>Dothideomycetes</taxon>
        <taxon>Dothideomycetidae</taxon>
        <taxon>Mycosphaerellales</taxon>
        <taxon>Mycosphaerellaceae</taxon>
        <taxon>Pseudocercospora</taxon>
    </lineage>
</organism>
<dbReference type="GO" id="GO:0005096">
    <property type="term" value="F:GTPase activator activity"/>
    <property type="evidence" value="ECO:0007669"/>
    <property type="project" value="UniProtKB-KW"/>
</dbReference>
<dbReference type="KEGG" id="pfj:MYCFIDRAFT_151420"/>
<dbReference type="InterPro" id="IPR000195">
    <property type="entry name" value="Rab-GAP-TBC_dom"/>
</dbReference>
<dbReference type="STRING" id="383855.M2Z9A1"/>
<keyword evidence="5" id="KW-1185">Reference proteome</keyword>
<feature type="region of interest" description="Disordered" evidence="2">
    <location>
        <begin position="1"/>
        <end position="46"/>
    </location>
</feature>
<evidence type="ECO:0000259" key="3">
    <source>
        <dbReference type="PROSITE" id="PS50086"/>
    </source>
</evidence>
<dbReference type="PROSITE" id="PS50086">
    <property type="entry name" value="TBC_RABGAP"/>
    <property type="match status" value="1"/>
</dbReference>
<dbReference type="RefSeq" id="XP_007923680.1">
    <property type="nucleotide sequence ID" value="XM_007925489.1"/>
</dbReference>
<evidence type="ECO:0000313" key="4">
    <source>
        <dbReference type="EMBL" id="EME86385.1"/>
    </source>
</evidence>
<dbReference type="GeneID" id="19331551"/>
<name>M2Z9A1_PSEFD</name>
<dbReference type="EMBL" id="KB446556">
    <property type="protein sequence ID" value="EME86385.1"/>
    <property type="molecule type" value="Genomic_DNA"/>
</dbReference>
<dbReference type="GO" id="GO:0006888">
    <property type="term" value="P:endoplasmic reticulum to Golgi vesicle-mediated transport"/>
    <property type="evidence" value="ECO:0007669"/>
    <property type="project" value="TreeGrafter"/>
</dbReference>
<dbReference type="AlphaFoldDB" id="M2Z9A1"/>
<dbReference type="VEuPathDB" id="FungiDB:MYCFIDRAFT_151420"/>
<dbReference type="GO" id="GO:0005789">
    <property type="term" value="C:endoplasmic reticulum membrane"/>
    <property type="evidence" value="ECO:0007669"/>
    <property type="project" value="TreeGrafter"/>
</dbReference>
<sequence>MASLDTNEGESAVHHPPTPPAADDAAISAESASPALSPLSGSSSAASLSGVDEAKVSQILAACRDHDLDALRELAASANGLVEDCVRRTAWPVLLGCNDEAASENNDWASLGRHRDEDQVQLDVNRSFVYYPENDSEKRMEERKRELSHVITATLRRHSMLCYFQGYHDIIQVLLLVLGADAASAAAARLSLLRIRDFMLPTLTAAEAHLHLLPSILYAADRGLYKHLSGATQPTPFFALAATLTLYAHDIEEYGDIARLFDYLLASEAVVPVYLFATIVMSRKKELLEIDHDEPEMLHSILSKLPKPLDLEALIHRTQTLFITYPPEQLPNRAWKRVSSYSVLKTTRDPQALSKQTLQEGEQLFALQAAEIHRQDALKQVRQRMQALAYKYRRPVKWTGTAILVAALALYLGRTTHGSVGLGYLTSLVRRLSHVTWDVARTFAP</sequence>
<dbReference type="eggNOG" id="KOG2595">
    <property type="taxonomic scope" value="Eukaryota"/>
</dbReference>
<dbReference type="SMART" id="SM00164">
    <property type="entry name" value="TBC"/>
    <property type="match status" value="1"/>
</dbReference>
<dbReference type="InterPro" id="IPR035969">
    <property type="entry name" value="Rab-GAP_TBC_sf"/>
</dbReference>
<dbReference type="FunFam" id="1.10.472.80:FF:000060">
    <property type="entry name" value="TBC domain protein, putative"/>
    <property type="match status" value="1"/>
</dbReference>